<accession>X1PRY8</accession>
<reference evidence="1" key="1">
    <citation type="journal article" date="2014" name="Front. Microbiol.">
        <title>High frequency of phylogenetically diverse reductive dehalogenase-homologous genes in deep subseafloor sedimentary metagenomes.</title>
        <authorList>
            <person name="Kawai M."/>
            <person name="Futagami T."/>
            <person name="Toyoda A."/>
            <person name="Takaki Y."/>
            <person name="Nishi S."/>
            <person name="Hori S."/>
            <person name="Arai W."/>
            <person name="Tsubouchi T."/>
            <person name="Morono Y."/>
            <person name="Uchiyama I."/>
            <person name="Ito T."/>
            <person name="Fujiyama A."/>
            <person name="Inagaki F."/>
            <person name="Takami H."/>
        </authorList>
    </citation>
    <scope>NUCLEOTIDE SEQUENCE</scope>
    <source>
        <strain evidence="1">Expedition CK06-06</strain>
    </source>
</reference>
<sequence length="37" mass="4459">FMPKILYPYHYGKTNPQALVELLSDVKEIEVRIRKLR</sequence>
<protein>
    <recommendedName>
        <fullName evidence="2">Metal-dependent hydrolase</fullName>
    </recommendedName>
</protein>
<gene>
    <name evidence="1" type="ORF">S12H4_09534</name>
</gene>
<name>X1PRY8_9ZZZZ</name>
<feature type="non-terminal residue" evidence="1">
    <location>
        <position position="1"/>
    </location>
</feature>
<evidence type="ECO:0008006" key="2">
    <source>
        <dbReference type="Google" id="ProtNLM"/>
    </source>
</evidence>
<proteinExistence type="predicted"/>
<organism evidence="1">
    <name type="scientific">marine sediment metagenome</name>
    <dbReference type="NCBI Taxonomy" id="412755"/>
    <lineage>
        <taxon>unclassified sequences</taxon>
        <taxon>metagenomes</taxon>
        <taxon>ecological metagenomes</taxon>
    </lineage>
</organism>
<dbReference type="EMBL" id="BARW01003885">
    <property type="protein sequence ID" value="GAI58997.1"/>
    <property type="molecule type" value="Genomic_DNA"/>
</dbReference>
<comment type="caution">
    <text evidence="1">The sequence shown here is derived from an EMBL/GenBank/DDBJ whole genome shotgun (WGS) entry which is preliminary data.</text>
</comment>
<dbReference type="AlphaFoldDB" id="X1PRY8"/>
<evidence type="ECO:0000313" key="1">
    <source>
        <dbReference type="EMBL" id="GAI58997.1"/>
    </source>
</evidence>